<feature type="domain" description="ABC transporter" evidence="8">
    <location>
        <begin position="28"/>
        <end position="279"/>
    </location>
</feature>
<dbReference type="InterPro" id="IPR013563">
    <property type="entry name" value="Oligopep_ABC_C"/>
</dbReference>
<dbReference type="Gene3D" id="3.40.50.300">
    <property type="entry name" value="P-loop containing nucleotide triphosphate hydrolases"/>
    <property type="match status" value="1"/>
</dbReference>
<evidence type="ECO:0000256" key="6">
    <source>
        <dbReference type="ARBA" id="ARBA00022840"/>
    </source>
</evidence>
<evidence type="ECO:0000256" key="7">
    <source>
        <dbReference type="ARBA" id="ARBA00023136"/>
    </source>
</evidence>
<organism evidence="9 10">
    <name type="scientific">Microvirga splendida</name>
    <dbReference type="NCBI Taxonomy" id="2795727"/>
    <lineage>
        <taxon>Bacteria</taxon>
        <taxon>Pseudomonadati</taxon>
        <taxon>Pseudomonadota</taxon>
        <taxon>Alphaproteobacteria</taxon>
        <taxon>Hyphomicrobiales</taxon>
        <taxon>Methylobacteriaceae</taxon>
        <taxon>Microvirga</taxon>
    </lineage>
</organism>
<dbReference type="InterPro" id="IPR003439">
    <property type="entry name" value="ABC_transporter-like_ATP-bd"/>
</dbReference>
<accession>A0ABS0XYD7</accession>
<evidence type="ECO:0000256" key="4">
    <source>
        <dbReference type="ARBA" id="ARBA00022475"/>
    </source>
</evidence>
<keyword evidence="6 9" id="KW-0067">ATP-binding</keyword>
<dbReference type="InterPro" id="IPR017871">
    <property type="entry name" value="ABC_transporter-like_CS"/>
</dbReference>
<evidence type="ECO:0000256" key="2">
    <source>
        <dbReference type="ARBA" id="ARBA00005417"/>
    </source>
</evidence>
<dbReference type="CDD" id="cd03257">
    <property type="entry name" value="ABC_NikE_OppD_transporters"/>
    <property type="match status" value="1"/>
</dbReference>
<keyword evidence="4" id="KW-1003">Cell membrane</keyword>
<protein>
    <submittedName>
        <fullName evidence="9">ABC transporter ATP-binding protein</fullName>
    </submittedName>
</protein>
<keyword evidence="3" id="KW-0813">Transport</keyword>
<proteinExistence type="inferred from homology"/>
<comment type="similarity">
    <text evidence="2">Belongs to the ABC transporter superfamily.</text>
</comment>
<dbReference type="SUPFAM" id="SSF52540">
    <property type="entry name" value="P-loop containing nucleoside triphosphate hydrolases"/>
    <property type="match status" value="1"/>
</dbReference>
<evidence type="ECO:0000313" key="9">
    <source>
        <dbReference type="EMBL" id="MBJ6125063.1"/>
    </source>
</evidence>
<keyword evidence="10" id="KW-1185">Reference proteome</keyword>
<dbReference type="RefSeq" id="WP_199047686.1">
    <property type="nucleotide sequence ID" value="NZ_JAELXT010000004.1"/>
</dbReference>
<reference evidence="10" key="1">
    <citation type="submission" date="2020-12" db="EMBL/GenBank/DDBJ databases">
        <title>Hymenobacter sp.</title>
        <authorList>
            <person name="Kim M.K."/>
        </authorList>
    </citation>
    <scope>NUCLEOTIDE SEQUENCE [LARGE SCALE GENOMIC DNA]</scope>
    <source>
        <strain evidence="10">BT325</strain>
    </source>
</reference>
<dbReference type="InterPro" id="IPR027417">
    <property type="entry name" value="P-loop_NTPase"/>
</dbReference>
<keyword evidence="7" id="KW-0472">Membrane</keyword>
<name>A0ABS0XYD7_9HYPH</name>
<dbReference type="InterPro" id="IPR050388">
    <property type="entry name" value="ABC_Ni/Peptide_Import"/>
</dbReference>
<dbReference type="PROSITE" id="PS50893">
    <property type="entry name" value="ABC_TRANSPORTER_2"/>
    <property type="match status" value="1"/>
</dbReference>
<dbReference type="InterPro" id="IPR003593">
    <property type="entry name" value="AAA+_ATPase"/>
</dbReference>
<evidence type="ECO:0000256" key="3">
    <source>
        <dbReference type="ARBA" id="ARBA00022448"/>
    </source>
</evidence>
<dbReference type="EMBL" id="JAELXT010000004">
    <property type="protein sequence ID" value="MBJ6125063.1"/>
    <property type="molecule type" value="Genomic_DNA"/>
</dbReference>
<evidence type="ECO:0000256" key="1">
    <source>
        <dbReference type="ARBA" id="ARBA00004417"/>
    </source>
</evidence>
<comment type="caution">
    <text evidence="9">The sequence shown here is derived from an EMBL/GenBank/DDBJ whole genome shotgun (WGS) entry which is preliminary data.</text>
</comment>
<evidence type="ECO:0000256" key="5">
    <source>
        <dbReference type="ARBA" id="ARBA00022741"/>
    </source>
</evidence>
<keyword evidence="5" id="KW-0547">Nucleotide-binding</keyword>
<dbReference type="SMART" id="SM00382">
    <property type="entry name" value="AAA"/>
    <property type="match status" value="1"/>
</dbReference>
<comment type="subcellular location">
    <subcellularLocation>
        <location evidence="1">Cell inner membrane</location>
        <topology evidence="1">Peripheral membrane protein</topology>
    </subcellularLocation>
</comment>
<evidence type="ECO:0000259" key="8">
    <source>
        <dbReference type="PROSITE" id="PS50893"/>
    </source>
</evidence>
<dbReference type="Pfam" id="PF00005">
    <property type="entry name" value="ABC_tran"/>
    <property type="match status" value="1"/>
</dbReference>
<dbReference type="PANTHER" id="PTHR43297:SF2">
    <property type="entry name" value="DIPEPTIDE TRANSPORT ATP-BINDING PROTEIN DPPD"/>
    <property type="match status" value="1"/>
</dbReference>
<gene>
    <name evidence="9" type="ORF">JAO75_06540</name>
</gene>
<dbReference type="Pfam" id="PF08352">
    <property type="entry name" value="oligo_HPY"/>
    <property type="match status" value="1"/>
</dbReference>
<dbReference type="Proteomes" id="UP000620670">
    <property type="component" value="Unassembled WGS sequence"/>
</dbReference>
<dbReference type="PROSITE" id="PS00211">
    <property type="entry name" value="ABC_TRANSPORTER_1"/>
    <property type="match status" value="1"/>
</dbReference>
<evidence type="ECO:0000313" key="10">
    <source>
        <dbReference type="Proteomes" id="UP000620670"/>
    </source>
</evidence>
<dbReference type="NCBIfam" id="TIGR01727">
    <property type="entry name" value="oligo_HPY"/>
    <property type="match status" value="1"/>
</dbReference>
<dbReference type="PANTHER" id="PTHR43297">
    <property type="entry name" value="OLIGOPEPTIDE TRANSPORT ATP-BINDING PROTEIN APPD"/>
    <property type="match status" value="1"/>
</dbReference>
<sequence>MGHEAARQSPAEVRHIGNAALASEPPLLSVEGLSVRFDSAPKGVNVVDDVSFSVSKGKTLCIVGESGCGKSVTSLALMGLLPTPPARIVAGSAMFDGQDLLTLSERERADLRGDKMAMIFQEPMTSLNPAFTVGDQIAEGIVRHRKVSKAEAMERALDMLRKVRIPAPEKRLRAYPHEMSGGMRQRIMIAMALANDPELLIADEPTTALDVTIQAQILTLIRRLQEETGTAMILITHDLGVVAEVADEVAVMYAGHVVESGPVEAIFDDPQHPYTIGLMGSVPSLGRRQGRLATIRGTVPPAELMPKGCRFTPRCPFSDTRCGNELPPLGEIRPGHLARCWYAPLEQKRGTAA</sequence>
<dbReference type="GO" id="GO:0005524">
    <property type="term" value="F:ATP binding"/>
    <property type="evidence" value="ECO:0007669"/>
    <property type="project" value="UniProtKB-KW"/>
</dbReference>